<keyword evidence="14" id="KW-1185">Reference proteome</keyword>
<evidence type="ECO:0000256" key="2">
    <source>
        <dbReference type="ARBA" id="ARBA00008307"/>
    </source>
</evidence>
<keyword evidence="4" id="KW-0548">Nucleotidyltransferase</keyword>
<evidence type="ECO:0000256" key="6">
    <source>
        <dbReference type="ARBA" id="ARBA00022741"/>
    </source>
</evidence>
<evidence type="ECO:0000256" key="5">
    <source>
        <dbReference type="ARBA" id="ARBA00022723"/>
    </source>
</evidence>
<evidence type="ECO:0000256" key="7">
    <source>
        <dbReference type="ARBA" id="ARBA00022771"/>
    </source>
</evidence>
<accession>A0A8B6GS41</accession>
<evidence type="ECO:0000256" key="9">
    <source>
        <dbReference type="ARBA" id="ARBA00022840"/>
    </source>
</evidence>
<evidence type="ECO:0000256" key="10">
    <source>
        <dbReference type="ARBA" id="ARBA00022842"/>
    </source>
</evidence>
<dbReference type="Gene3D" id="6.10.140.2220">
    <property type="match status" value="1"/>
</dbReference>
<dbReference type="OrthoDB" id="6114162at2759"/>
<name>A0A8B6GS41_MYTGA</name>
<dbReference type="GO" id="GO:0008270">
    <property type="term" value="F:zinc ion binding"/>
    <property type="evidence" value="ECO:0007669"/>
    <property type="project" value="UniProtKB-KW"/>
</dbReference>
<keyword evidence="6" id="KW-0547">Nucleotide-binding</keyword>
<dbReference type="Gene3D" id="1.10.1410.40">
    <property type="match status" value="1"/>
</dbReference>
<sequence>MEKCKTLMCRGLLPKRQTKNKSCKDKRHVPRSSQEALANQLCSDDEDDSVWLFEILDSFGANDDYRKTIQRESIKREILQTFGGYLTCYYMGSTFEGAVTPDEPNDIDFMKCDEMFPVIQDISEAKMSGFSLLIIQELDTPDGYVKLQLVYDGIPCTSTDWLLVRFIGMHKYIKIDRVGRIIVFDFLMEPYIDDLFSRPKNKPAVKSEKYYDLNMDTVISYRCKTWPKEAQEWLSRKRHHCWPSTDMIQELQTLGFFVVRKGHPFSPEIDVEWRISLSLQERKLMFNLTDVQHKCYIVLKMLNRDVINLECITTYHWKTCLFYVIEKSSSNDWEKNKLWHCIIRCIKLMLRWVKRGFCPNYFIPRENLFDGRMNASWRLISVNVLEELLNVGFECLLLVKRNNIGDYVRSRASLDWYVWLQSNSKKVYNEALYNANAATIHTTLHVFNTAILEQLFNLANGNVVLFVYCIWYILGCIQHACSSTISGHTHYETKQSLSLLLPYIYTCLASNVSAMAIYNQNYQVRDFLLFGSFIYFRGGKLPGHLKFISVLYAIGLYTDCEWWLHQLDEECFKYNPSFCNCRYIKSDSTMAYEYIINTSNLKVLTCVSFLPTEIAIIPNALIFEMFRHFGISLTHEDKTYAYCCWHYRAVVDCNIFFFLLKYVTKEKLRCFQECENARLCIAILLFVKNVRHRDVANNLLAWTFRSNYETPLALMCLAKSWEISNSWDLCFMIFTDEMKQKQYQFNSAKLHMLVILYSIWYARKPSIIHFCFQCFSMSEEEIPKCSRCKISTYCSKQCQIANWKKHKRVCKIVRNYHTVQCLIYVYTSN</sequence>
<dbReference type="GO" id="GO:0016779">
    <property type="term" value="F:nucleotidyltransferase activity"/>
    <property type="evidence" value="ECO:0007669"/>
    <property type="project" value="UniProtKB-KW"/>
</dbReference>
<keyword evidence="5" id="KW-0479">Metal-binding</keyword>
<comment type="cofactor">
    <cofactor evidence="1">
        <name>Mg(2+)</name>
        <dbReference type="ChEBI" id="CHEBI:18420"/>
    </cofactor>
</comment>
<dbReference type="Proteomes" id="UP000596742">
    <property type="component" value="Unassembled WGS sequence"/>
</dbReference>
<evidence type="ECO:0000313" key="14">
    <source>
        <dbReference type="Proteomes" id="UP000596742"/>
    </source>
</evidence>
<evidence type="ECO:0000259" key="12">
    <source>
        <dbReference type="PROSITE" id="PS50865"/>
    </source>
</evidence>
<dbReference type="Pfam" id="PF20266">
    <property type="entry name" value="Mab-21_C"/>
    <property type="match status" value="1"/>
</dbReference>
<protein>
    <recommendedName>
        <fullName evidence="12">MYND-type domain-containing protein</fullName>
    </recommendedName>
</protein>
<dbReference type="SMART" id="SM01265">
    <property type="entry name" value="Mab-21"/>
    <property type="match status" value="1"/>
</dbReference>
<keyword evidence="10" id="KW-0460">Magnesium</keyword>
<dbReference type="InterPro" id="IPR046906">
    <property type="entry name" value="Mab-21_HhH/H2TH-like"/>
</dbReference>
<evidence type="ECO:0000313" key="13">
    <source>
        <dbReference type="EMBL" id="VDI68213.1"/>
    </source>
</evidence>
<keyword evidence="3" id="KW-0808">Transferase</keyword>
<reference evidence="13" key="1">
    <citation type="submission" date="2018-11" db="EMBL/GenBank/DDBJ databases">
        <authorList>
            <person name="Alioto T."/>
            <person name="Alioto T."/>
        </authorList>
    </citation>
    <scope>NUCLEOTIDE SEQUENCE</scope>
</reference>
<dbReference type="PROSITE" id="PS50865">
    <property type="entry name" value="ZF_MYND_2"/>
    <property type="match status" value="1"/>
</dbReference>
<proteinExistence type="inferred from homology"/>
<evidence type="ECO:0000256" key="4">
    <source>
        <dbReference type="ARBA" id="ARBA00022695"/>
    </source>
</evidence>
<keyword evidence="7 11" id="KW-0863">Zinc-finger</keyword>
<comment type="similarity">
    <text evidence="2">Belongs to the mab-21 family.</text>
</comment>
<dbReference type="SUPFAM" id="SSF144232">
    <property type="entry name" value="HIT/MYND zinc finger-like"/>
    <property type="match status" value="1"/>
</dbReference>
<organism evidence="13 14">
    <name type="scientific">Mytilus galloprovincialis</name>
    <name type="common">Mediterranean mussel</name>
    <dbReference type="NCBI Taxonomy" id="29158"/>
    <lineage>
        <taxon>Eukaryota</taxon>
        <taxon>Metazoa</taxon>
        <taxon>Spiralia</taxon>
        <taxon>Lophotrochozoa</taxon>
        <taxon>Mollusca</taxon>
        <taxon>Bivalvia</taxon>
        <taxon>Autobranchia</taxon>
        <taxon>Pteriomorphia</taxon>
        <taxon>Mytilida</taxon>
        <taxon>Mytiloidea</taxon>
        <taxon>Mytilidae</taxon>
        <taxon>Mytilinae</taxon>
        <taxon>Mytilus</taxon>
    </lineage>
</organism>
<dbReference type="AlphaFoldDB" id="A0A8B6GS41"/>
<keyword evidence="9" id="KW-0067">ATP-binding</keyword>
<dbReference type="PANTHER" id="PTHR10656">
    <property type="entry name" value="CELL FATE DETERMINING PROTEIN MAB21-RELATED"/>
    <property type="match status" value="1"/>
</dbReference>
<dbReference type="InterPro" id="IPR046903">
    <property type="entry name" value="Mab-21-like_nuc_Trfase"/>
</dbReference>
<comment type="caution">
    <text evidence="13">The sequence shown here is derived from an EMBL/GenBank/DDBJ whole genome shotgun (WGS) entry which is preliminary data.</text>
</comment>
<dbReference type="InterPro" id="IPR024810">
    <property type="entry name" value="MAB21L/cGLR"/>
</dbReference>
<dbReference type="GO" id="GO:0005524">
    <property type="term" value="F:ATP binding"/>
    <property type="evidence" value="ECO:0007669"/>
    <property type="project" value="UniProtKB-KW"/>
</dbReference>
<evidence type="ECO:0000256" key="11">
    <source>
        <dbReference type="PROSITE-ProRule" id="PRU00134"/>
    </source>
</evidence>
<keyword evidence="8" id="KW-0862">Zinc</keyword>
<dbReference type="Pfam" id="PF01753">
    <property type="entry name" value="zf-MYND"/>
    <property type="match status" value="1"/>
</dbReference>
<feature type="domain" description="MYND-type" evidence="12">
    <location>
        <begin position="771"/>
        <end position="810"/>
    </location>
</feature>
<gene>
    <name evidence="13" type="ORF">MGAL_10B012155</name>
</gene>
<evidence type="ECO:0000256" key="1">
    <source>
        <dbReference type="ARBA" id="ARBA00001946"/>
    </source>
</evidence>
<evidence type="ECO:0000256" key="8">
    <source>
        <dbReference type="ARBA" id="ARBA00022833"/>
    </source>
</evidence>
<dbReference type="Pfam" id="PF03281">
    <property type="entry name" value="Mab-21"/>
    <property type="match status" value="1"/>
</dbReference>
<evidence type="ECO:0000256" key="3">
    <source>
        <dbReference type="ARBA" id="ARBA00022679"/>
    </source>
</evidence>
<dbReference type="EMBL" id="UYJE01008886">
    <property type="protein sequence ID" value="VDI68213.1"/>
    <property type="molecule type" value="Genomic_DNA"/>
</dbReference>
<dbReference type="PANTHER" id="PTHR10656:SF42">
    <property type="entry name" value="CYCLIC GMP-AMP SYNTHASE-LIKE PROTEIN-RELATED"/>
    <property type="match status" value="1"/>
</dbReference>
<dbReference type="InterPro" id="IPR002893">
    <property type="entry name" value="Znf_MYND"/>
</dbReference>